<dbReference type="GO" id="GO:0046914">
    <property type="term" value="F:transition metal ion binding"/>
    <property type="evidence" value="ECO:0007669"/>
    <property type="project" value="InterPro"/>
</dbReference>
<dbReference type="AlphaFoldDB" id="A0A3Q1G9A1"/>
<dbReference type="Gene3D" id="1.10.238.10">
    <property type="entry name" value="EF-hand"/>
    <property type="match status" value="1"/>
</dbReference>
<name>A0A3Q1G9A1_9TELE</name>
<evidence type="ECO:0000313" key="4">
    <source>
        <dbReference type="Ensembl" id="ENSAPOP00000027136.1"/>
    </source>
</evidence>
<dbReference type="Ensembl" id="ENSAPOT00000001993.1">
    <property type="protein sequence ID" value="ENSAPOP00000027136.1"/>
    <property type="gene ID" value="ENSAPOG00000011431.1"/>
</dbReference>
<dbReference type="GO" id="GO:0005509">
    <property type="term" value="F:calcium ion binding"/>
    <property type="evidence" value="ECO:0007669"/>
    <property type="project" value="InterPro"/>
</dbReference>
<dbReference type="InterPro" id="IPR013787">
    <property type="entry name" value="S100_Ca-bd_sub"/>
</dbReference>
<sequence length="88" mass="9464">MEAAIKTLIAQFKTYADGQDGPASTLSKDEFKSLVIAQLPNLVKNANEPGVIDQLMGSQDADKNGELTFAEFWDLIGKLASKEGGFSQ</sequence>
<reference evidence="4" key="2">
    <citation type="submission" date="2025-09" db="UniProtKB">
        <authorList>
            <consortium name="Ensembl"/>
        </authorList>
    </citation>
    <scope>IDENTIFICATION</scope>
</reference>
<dbReference type="PROSITE" id="PS50222">
    <property type="entry name" value="EF_HAND_2"/>
    <property type="match status" value="1"/>
</dbReference>
<dbReference type="SMART" id="SM01394">
    <property type="entry name" value="S_100"/>
    <property type="match status" value="1"/>
</dbReference>
<reference evidence="4" key="1">
    <citation type="submission" date="2025-08" db="UniProtKB">
        <authorList>
            <consortium name="Ensembl"/>
        </authorList>
    </citation>
    <scope>IDENTIFICATION</scope>
</reference>
<keyword evidence="2" id="KW-0106">Calcium</keyword>
<dbReference type="CDD" id="cd00213">
    <property type="entry name" value="S-100"/>
    <property type="match status" value="1"/>
</dbReference>
<dbReference type="GeneTree" id="ENSGT00940000177151"/>
<dbReference type="SUPFAM" id="SSF47473">
    <property type="entry name" value="EF-hand"/>
    <property type="match status" value="1"/>
</dbReference>
<dbReference type="GO" id="GO:0048471">
    <property type="term" value="C:perinuclear region of cytoplasm"/>
    <property type="evidence" value="ECO:0007669"/>
    <property type="project" value="TreeGrafter"/>
</dbReference>
<dbReference type="Proteomes" id="UP000257200">
    <property type="component" value="Unplaced"/>
</dbReference>
<dbReference type="InterPro" id="IPR034325">
    <property type="entry name" value="S-100_dom"/>
</dbReference>
<accession>A0A3Q1G9A1</accession>
<dbReference type="OrthoDB" id="9451669at2759"/>
<dbReference type="STRING" id="80966.ENSAPOP00000027136"/>
<dbReference type="FunCoup" id="A0A3Q1G9A1">
    <property type="interactions" value="3"/>
</dbReference>
<evidence type="ECO:0000313" key="5">
    <source>
        <dbReference type="Proteomes" id="UP000257200"/>
    </source>
</evidence>
<feature type="domain" description="EF-hand" evidence="3">
    <location>
        <begin position="47"/>
        <end position="82"/>
    </location>
</feature>
<evidence type="ECO:0000259" key="3">
    <source>
        <dbReference type="PROSITE" id="PS50222"/>
    </source>
</evidence>
<dbReference type="Pfam" id="PF01023">
    <property type="entry name" value="S_100"/>
    <property type="match status" value="1"/>
</dbReference>
<dbReference type="GO" id="GO:0048306">
    <property type="term" value="F:calcium-dependent protein binding"/>
    <property type="evidence" value="ECO:0007669"/>
    <property type="project" value="TreeGrafter"/>
</dbReference>
<proteinExistence type="predicted"/>
<dbReference type="InterPro" id="IPR018247">
    <property type="entry name" value="EF_Hand_1_Ca_BS"/>
</dbReference>
<organism evidence="4 5">
    <name type="scientific">Acanthochromis polyacanthus</name>
    <name type="common">spiny chromis</name>
    <dbReference type="NCBI Taxonomy" id="80966"/>
    <lineage>
        <taxon>Eukaryota</taxon>
        <taxon>Metazoa</taxon>
        <taxon>Chordata</taxon>
        <taxon>Craniata</taxon>
        <taxon>Vertebrata</taxon>
        <taxon>Euteleostomi</taxon>
        <taxon>Actinopterygii</taxon>
        <taxon>Neopterygii</taxon>
        <taxon>Teleostei</taxon>
        <taxon>Neoteleostei</taxon>
        <taxon>Acanthomorphata</taxon>
        <taxon>Ovalentaria</taxon>
        <taxon>Pomacentridae</taxon>
        <taxon>Acanthochromis</taxon>
    </lineage>
</organism>
<dbReference type="GO" id="GO:0005615">
    <property type="term" value="C:extracellular space"/>
    <property type="evidence" value="ECO:0007669"/>
    <property type="project" value="TreeGrafter"/>
</dbReference>
<evidence type="ECO:0000256" key="1">
    <source>
        <dbReference type="ARBA" id="ARBA00022723"/>
    </source>
</evidence>
<dbReference type="InterPro" id="IPR002048">
    <property type="entry name" value="EF_hand_dom"/>
</dbReference>
<keyword evidence="1" id="KW-0479">Metal-binding</keyword>
<dbReference type="CTD" id="6282"/>
<dbReference type="RefSeq" id="XP_022064111.1">
    <property type="nucleotide sequence ID" value="XM_022208419.2"/>
</dbReference>
<dbReference type="InterPro" id="IPR011992">
    <property type="entry name" value="EF-hand-dom_pair"/>
</dbReference>
<keyword evidence="5" id="KW-1185">Reference proteome</keyword>
<dbReference type="PANTHER" id="PTHR11639">
    <property type="entry name" value="S100 CALCIUM-BINDING PROTEIN"/>
    <property type="match status" value="1"/>
</dbReference>
<dbReference type="PANTHER" id="PTHR11639:SF130">
    <property type="entry name" value="PROTEIN S100-A11"/>
    <property type="match status" value="1"/>
</dbReference>
<dbReference type="GeneID" id="110960980"/>
<protein>
    <submittedName>
        <fullName evidence="4">Protein S100-A13-like</fullName>
    </submittedName>
</protein>
<evidence type="ECO:0000256" key="2">
    <source>
        <dbReference type="ARBA" id="ARBA00022837"/>
    </source>
</evidence>
<dbReference type="InParanoid" id="A0A3Q1G9A1"/>
<dbReference type="PROSITE" id="PS00018">
    <property type="entry name" value="EF_HAND_1"/>
    <property type="match status" value="1"/>
</dbReference>